<sequence length="94" mass="10280">MCDPQSNGIFRRCLQGKIHQTRAKAATGLLGPAPSPYEYSPIRIYRERKRNDTRSMTSGGSKVPMITPGASEARSRVTDDPAPAAIYGPVPRLH</sequence>
<dbReference type="Proteomes" id="UP000837857">
    <property type="component" value="Chromosome 22"/>
</dbReference>
<feature type="non-terminal residue" evidence="2">
    <location>
        <position position="94"/>
    </location>
</feature>
<evidence type="ECO:0000313" key="2">
    <source>
        <dbReference type="EMBL" id="CAH2055975.1"/>
    </source>
</evidence>
<evidence type="ECO:0000313" key="3">
    <source>
        <dbReference type="Proteomes" id="UP000837857"/>
    </source>
</evidence>
<evidence type="ECO:0000256" key="1">
    <source>
        <dbReference type="SAM" id="MobiDB-lite"/>
    </source>
</evidence>
<reference evidence="2" key="1">
    <citation type="submission" date="2022-03" db="EMBL/GenBank/DDBJ databases">
        <authorList>
            <person name="Martin H S."/>
        </authorList>
    </citation>
    <scope>NUCLEOTIDE SEQUENCE</scope>
</reference>
<name>A0ABN8II94_9NEOP</name>
<proteinExistence type="predicted"/>
<keyword evidence="3" id="KW-1185">Reference proteome</keyword>
<protein>
    <submittedName>
        <fullName evidence="2">Uncharacterized protein</fullName>
    </submittedName>
</protein>
<accession>A0ABN8II94</accession>
<dbReference type="EMBL" id="OW152834">
    <property type="protein sequence ID" value="CAH2055975.1"/>
    <property type="molecule type" value="Genomic_DNA"/>
</dbReference>
<feature type="region of interest" description="Disordered" evidence="1">
    <location>
        <begin position="48"/>
        <end position="94"/>
    </location>
</feature>
<organism evidence="2 3">
    <name type="scientific">Iphiclides podalirius</name>
    <name type="common">scarce swallowtail</name>
    <dbReference type="NCBI Taxonomy" id="110791"/>
    <lineage>
        <taxon>Eukaryota</taxon>
        <taxon>Metazoa</taxon>
        <taxon>Ecdysozoa</taxon>
        <taxon>Arthropoda</taxon>
        <taxon>Hexapoda</taxon>
        <taxon>Insecta</taxon>
        <taxon>Pterygota</taxon>
        <taxon>Neoptera</taxon>
        <taxon>Endopterygota</taxon>
        <taxon>Lepidoptera</taxon>
        <taxon>Glossata</taxon>
        <taxon>Ditrysia</taxon>
        <taxon>Papilionoidea</taxon>
        <taxon>Papilionidae</taxon>
        <taxon>Papilioninae</taxon>
        <taxon>Iphiclides</taxon>
    </lineage>
</organism>
<gene>
    <name evidence="2" type="ORF">IPOD504_LOCUS9258</name>
</gene>